<organism evidence="1">
    <name type="scientific">Ovis aries</name>
    <name type="common">Sheep</name>
    <dbReference type="NCBI Taxonomy" id="9940"/>
    <lineage>
        <taxon>Eukaryota</taxon>
        <taxon>Metazoa</taxon>
        <taxon>Chordata</taxon>
        <taxon>Craniata</taxon>
        <taxon>Vertebrata</taxon>
        <taxon>Euteleostomi</taxon>
        <taxon>Mammalia</taxon>
        <taxon>Eutheria</taxon>
        <taxon>Laurasiatheria</taxon>
        <taxon>Artiodactyla</taxon>
        <taxon>Ruminantia</taxon>
        <taxon>Pecora</taxon>
        <taxon>Bovidae</taxon>
        <taxon>Caprinae</taxon>
        <taxon>Ovis</taxon>
    </lineage>
</organism>
<reference evidence="1" key="1">
    <citation type="submission" date="2020-11" db="EMBL/GenBank/DDBJ databases">
        <authorList>
            <person name="Davenport K.M."/>
            <person name="Bickhart D.M."/>
            <person name="Smith T.P.L."/>
            <person name="Murdoch B.M."/>
            <person name="Rosen B.D."/>
        </authorList>
    </citation>
    <scope>NUCLEOTIDE SEQUENCE [LARGE SCALE GENOMIC DNA]</scope>
    <source>
        <strain evidence="1">OAR_USU_Benz2616</strain>
    </source>
</reference>
<name>A0AC11D9G1_SHEEP</name>
<reference evidence="1" key="3">
    <citation type="submission" date="2025-09" db="UniProtKB">
        <authorList>
            <consortium name="Ensembl"/>
        </authorList>
    </citation>
    <scope>IDENTIFICATION</scope>
</reference>
<dbReference type="Ensembl" id="ENSOART00020045435.1">
    <property type="protein sequence ID" value="ENSOARP00020041041.1"/>
    <property type="gene ID" value="ENSOARG00020029426.1"/>
</dbReference>
<proteinExistence type="predicted"/>
<protein>
    <submittedName>
        <fullName evidence="1">Uncharacterized protein</fullName>
    </submittedName>
</protein>
<accession>A0AC11D9G1</accession>
<reference evidence="1" key="2">
    <citation type="submission" date="2025-08" db="UniProtKB">
        <authorList>
            <consortium name="Ensembl"/>
        </authorList>
    </citation>
    <scope>IDENTIFICATION</scope>
</reference>
<evidence type="ECO:0000313" key="1">
    <source>
        <dbReference type="Ensembl" id="ENSOARP00020041041.1"/>
    </source>
</evidence>
<sequence length="180" mass="19936">MSVFTLAISCLTTSKQMVDVTTLMAEIEEELKSLLMKVKEKSEKIGLKLNIQKTEIMASGPITSWCFSVQLVHFLICKPVSHCGQQLSQAKAFLMTSSGSVPFSFSPNMVRNMVKLMGPGASFIMASRSQQPLALMNCNSRNELSQKEQKPQVPILEDLILLGRRLLNISLGHLVEPQIP</sequence>